<dbReference type="RefSeq" id="WP_149728147.1">
    <property type="nucleotide sequence ID" value="NZ_VUJV01000003.1"/>
</dbReference>
<dbReference type="EMBL" id="VUJV01000003">
    <property type="protein sequence ID" value="KAA1418807.1"/>
    <property type="molecule type" value="Genomic_DNA"/>
</dbReference>
<organism evidence="2 3">
    <name type="scientific">Nocardioides humilatus</name>
    <dbReference type="NCBI Taxonomy" id="2607660"/>
    <lineage>
        <taxon>Bacteria</taxon>
        <taxon>Bacillati</taxon>
        <taxon>Actinomycetota</taxon>
        <taxon>Actinomycetes</taxon>
        <taxon>Propionibacteriales</taxon>
        <taxon>Nocardioidaceae</taxon>
        <taxon>Nocardioides</taxon>
    </lineage>
</organism>
<proteinExistence type="predicted"/>
<dbReference type="Proteomes" id="UP000325003">
    <property type="component" value="Unassembled WGS sequence"/>
</dbReference>
<evidence type="ECO:0000313" key="2">
    <source>
        <dbReference type="EMBL" id="KAA1418807.1"/>
    </source>
</evidence>
<evidence type="ECO:0000259" key="1">
    <source>
        <dbReference type="PROSITE" id="PS50911"/>
    </source>
</evidence>
<name>A0A5B1LGQ4_9ACTN</name>
<feature type="domain" description="Peptidase C51" evidence="1">
    <location>
        <begin position="56"/>
        <end position="186"/>
    </location>
</feature>
<evidence type="ECO:0000313" key="3">
    <source>
        <dbReference type="Proteomes" id="UP000325003"/>
    </source>
</evidence>
<dbReference type="Gene3D" id="3.90.1720.10">
    <property type="entry name" value="endopeptidase domain like (from Nostoc punctiforme)"/>
    <property type="match status" value="1"/>
</dbReference>
<gene>
    <name evidence="2" type="ORF">F0U44_09975</name>
</gene>
<protein>
    <submittedName>
        <fullName evidence="2">CHAP domain-containing protein</fullName>
    </submittedName>
</protein>
<dbReference type="SUPFAM" id="SSF54001">
    <property type="entry name" value="Cysteine proteinases"/>
    <property type="match status" value="1"/>
</dbReference>
<dbReference type="InterPro" id="IPR007921">
    <property type="entry name" value="CHAP_dom"/>
</dbReference>
<sequence length="547" mass="58264">MRRGRQLWRGGTALLTSTLVATLLMVGGVLTPSEDAVTEQTSGTTYLCTGYTGCRNAGYSDAGYGAVNDQMYWRMYSGHNCTNYAAYRMIQAGMSTDRPWDGSGMAYNWGYAMADVTDDRPSVGAVAWWDRYYHGIGSSGHVAYVERVISADEIVISEDSWSGDFHWRTITRDSGRWPSGFVHFVDKAVQNTEVPVISGAPQVGVELAVSRGGWEPSRHLTITRQWYADGTPIDGATSNTFTPTVDQKGAAITVTLTATRPGYSPALVTTAPTAPVARGEFTMLTPPTVSGEAMVDEVLSATPATWSPASDDILYRWLADGELIEGANGPDLTVTRDLVGKSIVAATHARAPGYKNDPERSEPIGPVVIGQIAQSAPSTVAGRTRVGQVLTVTAAPVTPADAAVAYQWLRDGTPVDGATTPTYTLTGDDLGATMYVQVVRTRRNYADLVETVPVAGMVTTKPTLTLGTSGRSHKAVVWIRATAPGASVDGDVTVKVGTKVVTVAMTGGRAKVVVKDLAAGDRRIRVRYAGDGPVRPARARTMVHVLP</sequence>
<comment type="caution">
    <text evidence="2">The sequence shown here is derived from an EMBL/GenBank/DDBJ whole genome shotgun (WGS) entry which is preliminary data.</text>
</comment>
<accession>A0A5B1LGQ4</accession>
<dbReference type="Pfam" id="PF05257">
    <property type="entry name" value="CHAP"/>
    <property type="match status" value="1"/>
</dbReference>
<reference evidence="2 3" key="1">
    <citation type="submission" date="2019-09" db="EMBL/GenBank/DDBJ databases">
        <title>Nocardioides panacisoli sp. nov., isolated from the soil of a ginseng field.</title>
        <authorList>
            <person name="Cho C."/>
        </authorList>
    </citation>
    <scope>NUCLEOTIDE SEQUENCE [LARGE SCALE GENOMIC DNA]</scope>
    <source>
        <strain evidence="2 3">BN130099</strain>
    </source>
</reference>
<dbReference type="AlphaFoldDB" id="A0A5B1LGQ4"/>
<dbReference type="PROSITE" id="PS50911">
    <property type="entry name" value="CHAP"/>
    <property type="match status" value="1"/>
</dbReference>
<dbReference type="InterPro" id="IPR038765">
    <property type="entry name" value="Papain-like_cys_pep_sf"/>
</dbReference>
<keyword evidence="3" id="KW-1185">Reference proteome</keyword>
<dbReference type="Gene3D" id="2.60.40.2700">
    <property type="match status" value="3"/>
</dbReference>
<reference evidence="2 3" key="2">
    <citation type="submission" date="2019-09" db="EMBL/GenBank/DDBJ databases">
        <authorList>
            <person name="Jin C."/>
        </authorList>
    </citation>
    <scope>NUCLEOTIDE SEQUENCE [LARGE SCALE GENOMIC DNA]</scope>
    <source>
        <strain evidence="2 3">BN130099</strain>
    </source>
</reference>